<feature type="region of interest" description="Disordered" evidence="1">
    <location>
        <begin position="63"/>
        <end position="119"/>
    </location>
</feature>
<feature type="compositionally biased region" description="Low complexity" evidence="1">
    <location>
        <begin position="1136"/>
        <end position="1198"/>
    </location>
</feature>
<feature type="compositionally biased region" description="Polar residues" evidence="1">
    <location>
        <begin position="1367"/>
        <end position="1376"/>
    </location>
</feature>
<feature type="compositionally biased region" description="Polar residues" evidence="1">
    <location>
        <begin position="1203"/>
        <end position="1216"/>
    </location>
</feature>
<feature type="compositionally biased region" description="Low complexity" evidence="1">
    <location>
        <begin position="1320"/>
        <end position="1341"/>
    </location>
</feature>
<feature type="compositionally biased region" description="Polar residues" evidence="1">
    <location>
        <begin position="1501"/>
        <end position="1520"/>
    </location>
</feature>
<feature type="region of interest" description="Disordered" evidence="1">
    <location>
        <begin position="299"/>
        <end position="327"/>
    </location>
</feature>
<feature type="region of interest" description="Disordered" evidence="1">
    <location>
        <begin position="249"/>
        <end position="276"/>
    </location>
</feature>
<evidence type="ECO:0000313" key="3">
    <source>
        <dbReference type="Proteomes" id="UP000246740"/>
    </source>
</evidence>
<feature type="region of interest" description="Disordered" evidence="1">
    <location>
        <begin position="1579"/>
        <end position="1683"/>
    </location>
</feature>
<feature type="region of interest" description="Disordered" evidence="1">
    <location>
        <begin position="1701"/>
        <end position="1771"/>
    </location>
</feature>
<dbReference type="STRING" id="1882483.A0A317XUU0"/>
<evidence type="ECO:0000313" key="2">
    <source>
        <dbReference type="EMBL" id="PWZ01620.1"/>
    </source>
</evidence>
<feature type="compositionally biased region" description="Acidic residues" evidence="1">
    <location>
        <begin position="1899"/>
        <end position="1912"/>
    </location>
</feature>
<dbReference type="InParanoid" id="A0A317XUU0"/>
<dbReference type="Proteomes" id="UP000246740">
    <property type="component" value="Unassembled WGS sequence"/>
</dbReference>
<feature type="compositionally biased region" description="Low complexity" evidence="1">
    <location>
        <begin position="1349"/>
        <end position="1366"/>
    </location>
</feature>
<feature type="compositionally biased region" description="Basic and acidic residues" evidence="1">
    <location>
        <begin position="303"/>
        <end position="313"/>
    </location>
</feature>
<protein>
    <submittedName>
        <fullName evidence="2">Uncharacterized protein</fullName>
    </submittedName>
</protein>
<sequence>MSGQSQQLDGVANKSNDTQMQRQPTWANFSFDDGFDLKTAHPGDFAMPDITATSTAVIAAAEPDHIDHSKGMAQTKTTTLETKSSADADTSWKHAAGPVSSSSSSNKDLPRPPDSKPEMHGAMLLSKQAEVDITPSSSRTTLPPSQSSSSTVQGATAVSTPPQTTPKTRQKTFGSPIVTAATPEQKQRPNPSVAACAATRPVAPAATRSQSTGLATLEKPVVPIHRPFSSADAYMQPVEVLQDELSSRPGTAMSHLSGSGWMHDGTGNRSSYGTTTSNAVNQTKRASVLSFQTAISGGFISGDEGRSSDRGDDVADNLEAPSRAATSDRTKPWLDKYYSGYGSSPDERTVPGALPGSFWDESFAPVAAVAPALPAKDTTPLRQSTGPTGVAGSQPVPLHIVQGAKMPLNVSADSLFATAAVSSRDPSLTPITTQQPLLSAVATSSPSASPITVIAASNDNAQSTRHAAAGSVALTAAEVGADSCQSARGTFQTGPLAPAPPPKDITPSDAAATSAKIDSDSIREGNAADNVIPPPLPAGAAQGQSSVETQMLMLGATDQRPVSDFRKKPLADISPAQKAAGLAHLQAQAESAMEADAAARASLNPSKPEATVVAMMERARRKSTASLTANTALAQPAANADQDLADRTDDLSLESPSREPSPPPDGEVEARAEWERRQMERKAKKEQFIDTNTTRTGRNDTFKGQLKPLQLVPADNLNSLTDRRGLQASAPMNGARATTDRHLIAVPAIDADKMEGQGPTASASSAGPIFSTQQLQKLQAREQRRSVGAFSAAMAAANVVSSGNNGPYPVFASPASAPQKVGARQYPGLMAQRSLVPPFELQHRPDGLPSGLIGPDGVRRSINDPEVCLECMMRDEDMIDVRVLGEGVWERESDKYFEEAVRIEAEEDARLSGIERSSESRSSGHGGGSHNSHREAGRVRSKVYKRIGKGDPLTVERLKLHTSMNPPASSFRWRTLQTFLAVQAKYIAMEQARMRAEADKKRQGMAAAGRSLSSAAPYSAVADFEISAGPPDAPIPPVRDASAISRQRLSTGMLQPMDTSAIEEASGLLPTAAPGLERSHETVPRVSDSRMPAAGPSIGSGLISGVPSYPNGPLQIRTPDVIASGQPGPVAENPRSGTAAGAADDMTASRSRRSTSASMQAARAASAQDLRSSAASSRSPSAFYPSSPAESLLPPSRSYMGASPTTPSRLNNRSGASQLSFMHSGSMIDMHVAQEDGIEHRIKQNGFVPGTPMAVESPAALSRSFYGFPGDGESALPDAAAFDRSRMVSADGYVNPQEAGPTGLDLDRDNSTKRKKKGLRGLLSKLAGSGGSAALSRENSQGPGGGSQNGSIASRNASRRSQASTSPRLRQNSISADRSMDLVPPANMTSFGGVLGKARKSTSTLFNSKNGTEVDIDSKARSQLASPGVFQSPPGMASQSSLELGPFQPASPTAAAATDAARARNGQQLGPNPPSASEAARIRKASNSMIQKYLNSPSLQMAGSPGLSSGFGSIPGSRTGSAGDRAVPPSGPIFSTDARNGRITSFASMKELRSPPLQPIPDMYRESTSSADLRGAANTFDNRTMPASGSRLSQASSRKELPTMPAGVEGSPFMNGLSSGGVSTSSAPQHQRDTSSTASILRTSIVGPTGSPQRSSIVAPAPALGPGLQGGLSAIDPPGRRSMQASRTGITVLGNPMPLIADDASINSNGTGPVRPPRNPRRPEGSVKSSSVVDLQEALNGAPSRRDFPSAAHNDADAFNPILNEPEGKDKSVKSKLLRFGFRRKKRESTIGGTQPTIVVGDGIEHRAETQTQAGTSSGGGGLLPKLRNRKSYAGLGGPKRSFQIERQRVLSSPAGEMRDMPPRSQSAFGMLPTQRFVSMDGRRSMNVSRSARLSTMMDNDEEEDDEDDEMEREPGYEAEFNRYEQEAMANRMQNGRGGPASFGRRSLNLLREGFRMPMRQPSGDQKKRLFG</sequence>
<gene>
    <name evidence="2" type="ORF">BCV70DRAFT_236275</name>
</gene>
<feature type="compositionally biased region" description="Low complexity" evidence="1">
    <location>
        <begin position="912"/>
        <end position="923"/>
    </location>
</feature>
<feature type="region of interest" description="Disordered" evidence="1">
    <location>
        <begin position="1069"/>
        <end position="1216"/>
    </location>
</feature>
<feature type="compositionally biased region" description="Polar residues" evidence="1">
    <location>
        <begin position="72"/>
        <end position="83"/>
    </location>
</feature>
<feature type="compositionally biased region" description="Polar residues" evidence="1">
    <location>
        <begin position="1616"/>
        <end position="1642"/>
    </location>
</feature>
<feature type="compositionally biased region" description="Polar residues" evidence="1">
    <location>
        <begin position="1579"/>
        <end position="1596"/>
    </location>
</feature>
<feature type="region of interest" description="Disordered" evidence="1">
    <location>
        <begin position="1809"/>
        <end position="1841"/>
    </location>
</feature>
<name>A0A317XUU0_9BASI</name>
<accession>A0A317XUU0</accession>
<feature type="region of interest" description="Disordered" evidence="1">
    <location>
        <begin position="909"/>
        <end position="940"/>
    </location>
</feature>
<evidence type="ECO:0000256" key="1">
    <source>
        <dbReference type="SAM" id="MobiDB-lite"/>
    </source>
</evidence>
<feature type="region of interest" description="Disordered" evidence="1">
    <location>
        <begin position="649"/>
        <end position="701"/>
    </location>
</feature>
<feature type="compositionally biased region" description="Low complexity" evidence="1">
    <location>
        <begin position="134"/>
        <end position="167"/>
    </location>
</feature>
<feature type="region of interest" description="Disordered" evidence="1">
    <location>
        <begin position="486"/>
        <end position="545"/>
    </location>
</feature>
<feature type="compositionally biased region" description="Polar residues" evidence="1">
    <location>
        <begin position="1"/>
        <end position="28"/>
    </location>
</feature>
<dbReference type="OrthoDB" id="3013446at2759"/>
<feature type="compositionally biased region" description="Low complexity" evidence="1">
    <location>
        <begin position="1450"/>
        <end position="1464"/>
    </location>
</feature>
<feature type="compositionally biased region" description="Polar residues" evidence="1">
    <location>
        <begin position="267"/>
        <end position="276"/>
    </location>
</feature>
<organism evidence="2 3">
    <name type="scientific">Testicularia cyperi</name>
    <dbReference type="NCBI Taxonomy" id="1882483"/>
    <lineage>
        <taxon>Eukaryota</taxon>
        <taxon>Fungi</taxon>
        <taxon>Dikarya</taxon>
        <taxon>Basidiomycota</taxon>
        <taxon>Ustilaginomycotina</taxon>
        <taxon>Ustilaginomycetes</taxon>
        <taxon>Ustilaginales</taxon>
        <taxon>Anthracoideaceae</taxon>
        <taxon>Testicularia</taxon>
    </lineage>
</organism>
<feature type="region of interest" description="Disordered" evidence="1">
    <location>
        <begin position="1896"/>
        <end position="1915"/>
    </location>
</feature>
<feature type="compositionally biased region" description="Basic and acidic residues" evidence="1">
    <location>
        <begin position="668"/>
        <end position="688"/>
    </location>
</feature>
<feature type="region of interest" description="Disordered" evidence="1">
    <location>
        <begin position="132"/>
        <end position="176"/>
    </location>
</feature>
<dbReference type="EMBL" id="KZ819190">
    <property type="protein sequence ID" value="PWZ01620.1"/>
    <property type="molecule type" value="Genomic_DNA"/>
</dbReference>
<proteinExistence type="predicted"/>
<feature type="compositionally biased region" description="Basic and acidic residues" evidence="1">
    <location>
        <begin position="108"/>
        <end position="119"/>
    </location>
</feature>
<reference evidence="2 3" key="1">
    <citation type="journal article" date="2018" name="Mol. Biol. Evol.">
        <title>Broad Genomic Sampling Reveals a Smut Pathogenic Ancestry of the Fungal Clade Ustilaginomycotina.</title>
        <authorList>
            <person name="Kijpornyongpan T."/>
            <person name="Mondo S.J."/>
            <person name="Barry K."/>
            <person name="Sandor L."/>
            <person name="Lee J."/>
            <person name="Lipzen A."/>
            <person name="Pangilinan J."/>
            <person name="LaButti K."/>
            <person name="Hainaut M."/>
            <person name="Henrissat B."/>
            <person name="Grigoriev I.V."/>
            <person name="Spatafora J.W."/>
            <person name="Aime M.C."/>
        </authorList>
    </citation>
    <scope>NUCLEOTIDE SEQUENCE [LARGE SCALE GENOMIC DNA]</scope>
    <source>
        <strain evidence="2 3">MCA 3645</strain>
    </source>
</reference>
<feature type="region of interest" description="Disordered" evidence="1">
    <location>
        <begin position="1417"/>
        <end position="1481"/>
    </location>
</feature>
<keyword evidence="3" id="KW-1185">Reference proteome</keyword>
<feature type="region of interest" description="Disordered" evidence="1">
    <location>
        <begin position="1292"/>
        <end position="1386"/>
    </location>
</feature>
<feature type="region of interest" description="Disordered" evidence="1">
    <location>
        <begin position="1"/>
        <end position="40"/>
    </location>
</feature>
<feature type="region of interest" description="Disordered" evidence="1">
    <location>
        <begin position="1501"/>
        <end position="1538"/>
    </location>
</feature>